<keyword evidence="2" id="KW-0813">Transport</keyword>
<dbReference type="OrthoDB" id="9798191at2"/>
<name>M8DD45_9BACL</name>
<dbReference type="PANTHER" id="PTHR43649">
    <property type="entry name" value="ARABINOSE-BINDING PROTEIN-RELATED"/>
    <property type="match status" value="1"/>
</dbReference>
<comment type="similarity">
    <text evidence="1">Belongs to the bacterial solute-binding protein 1 family.</text>
</comment>
<protein>
    <submittedName>
        <fullName evidence="4">Multiple sugar ABC transporter substrate-binding protein</fullName>
    </submittedName>
</protein>
<evidence type="ECO:0000256" key="3">
    <source>
        <dbReference type="ARBA" id="ARBA00022729"/>
    </source>
</evidence>
<reference evidence="4 5" key="1">
    <citation type="submission" date="2013-03" db="EMBL/GenBank/DDBJ databases">
        <title>Assembly of a new bacterial strain Brevibacillus borstelensis AK1.</title>
        <authorList>
            <person name="Rajan I."/>
            <person name="PoliReddy D."/>
            <person name="Sugumar T."/>
            <person name="Rathinam K."/>
            <person name="Alqarawi S."/>
            <person name="Khalil A.B."/>
            <person name="Sivakumar N."/>
        </authorList>
    </citation>
    <scope>NUCLEOTIDE SEQUENCE [LARGE SCALE GENOMIC DNA]</scope>
    <source>
        <strain evidence="4 5">AK1</strain>
    </source>
</reference>
<dbReference type="GO" id="GO:0055085">
    <property type="term" value="P:transmembrane transport"/>
    <property type="evidence" value="ECO:0007669"/>
    <property type="project" value="InterPro"/>
</dbReference>
<organism evidence="4 5">
    <name type="scientific">Brevibacillus borstelensis AK1</name>
    <dbReference type="NCBI Taxonomy" id="1300222"/>
    <lineage>
        <taxon>Bacteria</taxon>
        <taxon>Bacillati</taxon>
        <taxon>Bacillota</taxon>
        <taxon>Bacilli</taxon>
        <taxon>Bacillales</taxon>
        <taxon>Paenibacillaceae</taxon>
        <taxon>Brevibacillus</taxon>
    </lineage>
</organism>
<accession>M8DD45</accession>
<dbReference type="InterPro" id="IPR006059">
    <property type="entry name" value="SBP"/>
</dbReference>
<proteinExistence type="inferred from homology"/>
<evidence type="ECO:0000313" key="4">
    <source>
        <dbReference type="EMBL" id="EMT51312.1"/>
    </source>
</evidence>
<dbReference type="PATRIC" id="fig|1300222.3.peg.3604"/>
<dbReference type="SUPFAM" id="SSF53850">
    <property type="entry name" value="Periplasmic binding protein-like II"/>
    <property type="match status" value="1"/>
</dbReference>
<dbReference type="AlphaFoldDB" id="M8DD45"/>
<dbReference type="Gene3D" id="3.40.190.10">
    <property type="entry name" value="Periplasmic binding protein-like II"/>
    <property type="match status" value="2"/>
</dbReference>
<evidence type="ECO:0000313" key="5">
    <source>
        <dbReference type="Proteomes" id="UP000012081"/>
    </source>
</evidence>
<dbReference type="GeneID" id="89501904"/>
<sequence>MENVEEIFAMRKVGVWLFSLLLVFFLAACSGSPPATTSGGEGGKTQPAAEAPKGEQVELTMYSWRTEDKEAYNKIIAEFEAKHPNIKVKFKPFKSTEYNTILTNTLTSGTGVDILQLRPYQGATSIADAGYLMPIDDLKGVSDIPKAYLDAARGSDGKVYGVPLSINSAVIFYNKKLFEENGLEAPQTWDEFIQVCNALKAKGIIPIAQSGKAAYLLSITHSVFAPSSIGGNEYIEKMLKGEVNFKDPAFIDSIKKMKELEQYFPQDFIALDDKDVQALFYTGKAAMYINGSYRLETFEKQNPDMPLDIIPSLAKEKGGDTPIVNWVDGSYGIFKSTKHPEEAKIFMEFLASKEFGQLFSDELNRFSAIPGVEPKNPLVQKMTQLSDKSMVPFLMLVHFGDGTPTTKTLFENSLQGMYINKLTVEQVAEETQASADKWFKPAK</sequence>
<dbReference type="Proteomes" id="UP000012081">
    <property type="component" value="Unassembled WGS sequence"/>
</dbReference>
<comment type="caution">
    <text evidence="4">The sequence shown here is derived from an EMBL/GenBank/DDBJ whole genome shotgun (WGS) entry which is preliminary data.</text>
</comment>
<dbReference type="Pfam" id="PF01547">
    <property type="entry name" value="SBP_bac_1"/>
    <property type="match status" value="1"/>
</dbReference>
<evidence type="ECO:0000256" key="2">
    <source>
        <dbReference type="ARBA" id="ARBA00022448"/>
    </source>
</evidence>
<dbReference type="InterPro" id="IPR006061">
    <property type="entry name" value="SBP_1_CS"/>
</dbReference>
<evidence type="ECO:0000256" key="1">
    <source>
        <dbReference type="ARBA" id="ARBA00008520"/>
    </source>
</evidence>
<dbReference type="RefSeq" id="WP_003389755.1">
    <property type="nucleotide sequence ID" value="NZ_APBN01000008.1"/>
</dbReference>
<gene>
    <name evidence="4" type="ORF">I532_17193</name>
</gene>
<dbReference type="EMBL" id="APBN01000008">
    <property type="protein sequence ID" value="EMT51312.1"/>
    <property type="molecule type" value="Genomic_DNA"/>
</dbReference>
<keyword evidence="3" id="KW-0732">Signal</keyword>
<dbReference type="InterPro" id="IPR050490">
    <property type="entry name" value="Bact_solute-bd_prot1"/>
</dbReference>
<dbReference type="PROSITE" id="PS01037">
    <property type="entry name" value="SBP_BACTERIAL_1"/>
    <property type="match status" value="1"/>
</dbReference>
<keyword evidence="5" id="KW-1185">Reference proteome</keyword>
<dbReference type="STRING" id="1300222.I532_17193"/>